<dbReference type="RefSeq" id="WP_189533528.1">
    <property type="nucleotide sequence ID" value="NZ_BMSV01000005.1"/>
</dbReference>
<comment type="caution">
    <text evidence="2">The sequence shown here is derived from an EMBL/GenBank/DDBJ whole genome shotgun (WGS) entry which is preliminary data.</text>
</comment>
<evidence type="ECO:0000256" key="1">
    <source>
        <dbReference type="SAM" id="MobiDB-lite"/>
    </source>
</evidence>
<dbReference type="EMBL" id="BMSV01000005">
    <property type="protein sequence ID" value="GGQ07945.1"/>
    <property type="molecule type" value="Genomic_DNA"/>
</dbReference>
<proteinExistence type="predicted"/>
<name>A0A918B0M8_9ACTN</name>
<reference evidence="2" key="2">
    <citation type="submission" date="2020-09" db="EMBL/GenBank/DDBJ databases">
        <authorList>
            <person name="Sun Q."/>
            <person name="Ohkuma M."/>
        </authorList>
    </citation>
    <scope>NUCLEOTIDE SEQUENCE</scope>
    <source>
        <strain evidence="2">JCM 4335</strain>
    </source>
</reference>
<accession>A0A918B0M8</accession>
<reference evidence="2" key="1">
    <citation type="journal article" date="2014" name="Int. J. Syst. Evol. Microbiol.">
        <title>Complete genome sequence of Corynebacterium casei LMG S-19264T (=DSM 44701T), isolated from a smear-ripened cheese.</title>
        <authorList>
            <consortium name="US DOE Joint Genome Institute (JGI-PGF)"/>
            <person name="Walter F."/>
            <person name="Albersmeier A."/>
            <person name="Kalinowski J."/>
            <person name="Ruckert C."/>
        </authorList>
    </citation>
    <scope>NUCLEOTIDE SEQUENCE</scope>
    <source>
        <strain evidence="2">JCM 4335</strain>
    </source>
</reference>
<dbReference type="AlphaFoldDB" id="A0A918B0M8"/>
<evidence type="ECO:0000313" key="3">
    <source>
        <dbReference type="Proteomes" id="UP000654123"/>
    </source>
</evidence>
<dbReference type="Proteomes" id="UP000654123">
    <property type="component" value="Unassembled WGS sequence"/>
</dbReference>
<feature type="region of interest" description="Disordered" evidence="1">
    <location>
        <begin position="47"/>
        <end position="133"/>
    </location>
</feature>
<evidence type="ECO:0000313" key="2">
    <source>
        <dbReference type="EMBL" id="GGQ07945.1"/>
    </source>
</evidence>
<keyword evidence="3" id="KW-1185">Reference proteome</keyword>
<gene>
    <name evidence="2" type="ORF">GCM10010249_27930</name>
</gene>
<sequence length="141" mass="14645">MRLSKPARTAPSAVLALLVLPLAVLSLVLVQALVSAAPVQARAAGPYTGAEAPRVHAPATGQQTSAGTRECEQPGTTVSGTARGRDRHRAGVHALLSPTALRPSCTAEAQEDRLRAGPAPLPHRERPRAAPTQAALQVFRC</sequence>
<protein>
    <submittedName>
        <fullName evidence="2">Uncharacterized protein</fullName>
    </submittedName>
</protein>
<organism evidence="2 3">
    <name type="scientific">Streptomyces roseolilacinus</name>
    <dbReference type="NCBI Taxonomy" id="66904"/>
    <lineage>
        <taxon>Bacteria</taxon>
        <taxon>Bacillati</taxon>
        <taxon>Actinomycetota</taxon>
        <taxon>Actinomycetes</taxon>
        <taxon>Kitasatosporales</taxon>
        <taxon>Streptomycetaceae</taxon>
        <taxon>Streptomyces</taxon>
    </lineage>
</organism>